<dbReference type="FunFam" id="2.70.210.12:FF:000001">
    <property type="entry name" value="GTPase Obg"/>
    <property type="match status" value="1"/>
</dbReference>
<feature type="domain" description="Obg" evidence="12">
    <location>
        <begin position="18"/>
        <end position="175"/>
    </location>
</feature>
<keyword evidence="8 9" id="KW-0342">GTP-binding</keyword>
<dbReference type="InterPro" id="IPR006073">
    <property type="entry name" value="GTP-bd"/>
</dbReference>
<evidence type="ECO:0000259" key="12">
    <source>
        <dbReference type="PROSITE" id="PS51883"/>
    </source>
</evidence>
<dbReference type="InterPro" id="IPR006074">
    <property type="entry name" value="GTP1-OBG_CS"/>
</dbReference>
<dbReference type="InterPro" id="IPR031167">
    <property type="entry name" value="G_OBG"/>
</dbReference>
<keyword evidence="5 9" id="KW-0547">Nucleotide-binding</keyword>
<dbReference type="GO" id="GO:0042254">
    <property type="term" value="P:ribosome biogenesis"/>
    <property type="evidence" value="ECO:0007669"/>
    <property type="project" value="UniProtKB-UniRule"/>
</dbReference>
<dbReference type="PROSITE" id="PS51883">
    <property type="entry name" value="OBG"/>
    <property type="match status" value="1"/>
</dbReference>
<keyword evidence="14" id="KW-1185">Reference proteome</keyword>
<keyword evidence="6 9" id="KW-0378">Hydrolase</keyword>
<evidence type="ECO:0000256" key="9">
    <source>
        <dbReference type="HAMAP-Rule" id="MF_01454"/>
    </source>
</evidence>
<dbReference type="PROSITE" id="PS51710">
    <property type="entry name" value="G_OBG"/>
    <property type="match status" value="1"/>
</dbReference>
<evidence type="ECO:0000256" key="8">
    <source>
        <dbReference type="ARBA" id="ARBA00023134"/>
    </source>
</evidence>
<dbReference type="PANTHER" id="PTHR11702">
    <property type="entry name" value="DEVELOPMENTALLY REGULATED GTP-BINDING PROTEIN-RELATED"/>
    <property type="match status" value="1"/>
</dbReference>
<dbReference type="Proteomes" id="UP000018291">
    <property type="component" value="Unassembled WGS sequence"/>
</dbReference>
<dbReference type="SUPFAM" id="SSF82051">
    <property type="entry name" value="Obg GTP-binding protein N-terminal domain"/>
    <property type="match status" value="1"/>
</dbReference>
<dbReference type="PANTHER" id="PTHR11702:SF31">
    <property type="entry name" value="MITOCHONDRIAL RIBOSOME-ASSOCIATED GTPASE 2"/>
    <property type="match status" value="1"/>
</dbReference>
<dbReference type="NCBIfam" id="TIGR02729">
    <property type="entry name" value="Obg_CgtA"/>
    <property type="match status" value="1"/>
</dbReference>
<keyword evidence="7 9" id="KW-0460">Magnesium</keyword>
<dbReference type="InterPro" id="IPR015349">
    <property type="entry name" value="OCT_dom"/>
</dbReference>
<evidence type="ECO:0000313" key="14">
    <source>
        <dbReference type="Proteomes" id="UP000018291"/>
    </source>
</evidence>
<dbReference type="CDD" id="cd01898">
    <property type="entry name" value="Obg"/>
    <property type="match status" value="1"/>
</dbReference>
<evidence type="ECO:0000256" key="3">
    <source>
        <dbReference type="ARBA" id="ARBA00022490"/>
    </source>
</evidence>
<dbReference type="NCBIfam" id="NF008956">
    <property type="entry name" value="PRK12299.1"/>
    <property type="match status" value="1"/>
</dbReference>
<protein>
    <recommendedName>
        <fullName evidence="9">GTPase Obg</fullName>
        <ecNumber evidence="9">3.6.5.-</ecNumber>
    </recommendedName>
    <alternativeName>
        <fullName evidence="9">GTP-binding protein Obg</fullName>
    </alternativeName>
</protein>
<dbReference type="InterPro" id="IPR036726">
    <property type="entry name" value="GTP1_OBG_dom_sf"/>
</dbReference>
<dbReference type="PROSITE" id="PS51881">
    <property type="entry name" value="OCT"/>
    <property type="match status" value="1"/>
</dbReference>
<feature type="binding site" evidence="9">
    <location>
        <position position="209"/>
    </location>
    <ligand>
        <name>Mg(2+)</name>
        <dbReference type="ChEBI" id="CHEBI:18420"/>
    </ligand>
</feature>
<dbReference type="Gene3D" id="3.30.300.350">
    <property type="entry name" value="GTP-binding protein OBG, C-terminal domain"/>
    <property type="match status" value="1"/>
</dbReference>
<feature type="binding site" evidence="9">
    <location>
        <position position="189"/>
    </location>
    <ligand>
        <name>Mg(2+)</name>
        <dbReference type="ChEBI" id="CHEBI:18420"/>
    </ligand>
</feature>
<dbReference type="Gene3D" id="2.70.210.12">
    <property type="entry name" value="GTP1/OBG domain"/>
    <property type="match status" value="1"/>
</dbReference>
<dbReference type="Gene3D" id="3.40.50.300">
    <property type="entry name" value="P-loop containing nucleotide triphosphate hydrolases"/>
    <property type="match status" value="1"/>
</dbReference>
<feature type="binding site" evidence="9">
    <location>
        <begin position="324"/>
        <end position="326"/>
    </location>
    <ligand>
        <name>GTP</name>
        <dbReference type="ChEBI" id="CHEBI:37565"/>
    </ligand>
</feature>
<evidence type="ECO:0000256" key="7">
    <source>
        <dbReference type="ARBA" id="ARBA00022842"/>
    </source>
</evidence>
<feature type="domain" description="OCT" evidence="11">
    <location>
        <begin position="357"/>
        <end position="435"/>
    </location>
</feature>
<dbReference type="GO" id="GO:0005737">
    <property type="term" value="C:cytoplasm"/>
    <property type="evidence" value="ECO:0007669"/>
    <property type="project" value="UniProtKB-SubCell"/>
</dbReference>
<comment type="subunit">
    <text evidence="9">Monomer.</text>
</comment>
<dbReference type="InterPro" id="IPR045086">
    <property type="entry name" value="OBG_GTPase"/>
</dbReference>
<dbReference type="InterPro" id="IPR027417">
    <property type="entry name" value="P-loop_NTPase"/>
</dbReference>
<evidence type="ECO:0000256" key="4">
    <source>
        <dbReference type="ARBA" id="ARBA00022723"/>
    </source>
</evidence>
<evidence type="ECO:0000256" key="5">
    <source>
        <dbReference type="ARBA" id="ARBA00022741"/>
    </source>
</evidence>
<dbReference type="HAMAP" id="MF_01454">
    <property type="entry name" value="GTPase_Obg"/>
    <property type="match status" value="1"/>
</dbReference>
<dbReference type="PROSITE" id="PS00905">
    <property type="entry name" value="GTP1_OBG"/>
    <property type="match status" value="1"/>
</dbReference>
<name>R4YYE5_9ACTN</name>
<comment type="caution">
    <text evidence="13">The sequence shown here is derived from an EMBL/GenBank/DDBJ whole genome shotgun (WGS) entry which is preliminary data.</text>
</comment>
<dbReference type="AlphaFoldDB" id="R4YYE5"/>
<dbReference type="SUPFAM" id="SSF52540">
    <property type="entry name" value="P-loop containing nucleoside triphosphate hydrolases"/>
    <property type="match status" value="1"/>
</dbReference>
<evidence type="ECO:0000313" key="13">
    <source>
        <dbReference type="EMBL" id="CCM61976.1"/>
    </source>
</evidence>
<dbReference type="InterPro" id="IPR014100">
    <property type="entry name" value="GTP-bd_Obg/CgtA"/>
</dbReference>
<keyword evidence="4 9" id="KW-0479">Metal-binding</keyword>
<dbReference type="GO" id="GO:0005525">
    <property type="term" value="F:GTP binding"/>
    <property type="evidence" value="ECO:0007669"/>
    <property type="project" value="UniProtKB-UniRule"/>
</dbReference>
<evidence type="ECO:0000256" key="2">
    <source>
        <dbReference type="ARBA" id="ARBA00007699"/>
    </source>
</evidence>
<dbReference type="STRING" id="1229780.BN381_10207"/>
<evidence type="ECO:0000256" key="6">
    <source>
        <dbReference type="ARBA" id="ARBA00022801"/>
    </source>
</evidence>
<comment type="cofactor">
    <cofactor evidence="1 9">
        <name>Mg(2+)</name>
        <dbReference type="ChEBI" id="CHEBI:18420"/>
    </cofactor>
</comment>
<dbReference type="Pfam" id="PF01018">
    <property type="entry name" value="GTP1_OBG"/>
    <property type="match status" value="1"/>
</dbReference>
<comment type="caution">
    <text evidence="9">Lacks conserved residue(s) required for the propagation of feature annotation.</text>
</comment>
<proteinExistence type="inferred from homology"/>
<dbReference type="eggNOG" id="COG0536">
    <property type="taxonomic scope" value="Bacteria"/>
</dbReference>
<dbReference type="SUPFAM" id="SSF102741">
    <property type="entry name" value="Obg GTP-binding protein C-terminal domain"/>
    <property type="match status" value="1"/>
</dbReference>
<comment type="function">
    <text evidence="9">An essential GTPase which binds GTP, GDP and possibly (p)ppGpp with moderate affinity, with high nucleotide exchange rates and a fairly low GTP hydrolysis rate. Plays a role in control of the cell cycle, stress response, ribosome biogenesis and in those bacteria that undergo differentiation, in morphogenesis control.</text>
</comment>
<evidence type="ECO:0000259" key="11">
    <source>
        <dbReference type="PROSITE" id="PS51881"/>
    </source>
</evidence>
<dbReference type="InterPro" id="IPR006169">
    <property type="entry name" value="GTP1_OBG_dom"/>
</dbReference>
<feature type="binding site" evidence="9">
    <location>
        <begin position="207"/>
        <end position="211"/>
    </location>
    <ligand>
        <name>GTP</name>
        <dbReference type="ChEBI" id="CHEBI:37565"/>
    </ligand>
</feature>
<dbReference type="EC" id="3.6.5.-" evidence="9"/>
<dbReference type="PRINTS" id="PR00326">
    <property type="entry name" value="GTP1OBG"/>
</dbReference>
<evidence type="ECO:0000259" key="10">
    <source>
        <dbReference type="PROSITE" id="PS51710"/>
    </source>
</evidence>
<sequence>MDLGTSRRRGAFYAVPVSNFVDETGVFVKAGEGGAGAVAFRREAHTPRGGPDGGDGGKGGDVWFVADRNVASLLAFRDHPHRKATSGNHGGGKGMHGAAGEDLLVPVPEGTLVRERDGTVLADLVGHGDRWLAGEGGRGGHGNARFLSNRRRAPDFAEQGEYTEERFLVLELKLMADVALVGFPNVGKSTLIAAISAAKPTIANYPFTTLVPNLGVVRTDDGFEMVVADIPGLIEGAAEGRGLGHAFLRHIERARVLVIMADVAPPGARMHEADRHEQERVLLGELLDYRPELLDRTKIRVAARADLAPEEAAEAEAEGWLAVSGVTGQGTRQFVGAMRRAVEEARESGEDPSAYVVHRPEPEGIRVVREIDGSLRVVGRDAQRAVALSDLTNPDALAEAQRRLNKLGVNKALGKAGAKVGDMVHIGAMSFEYGEDDLR</sequence>
<feature type="binding site" evidence="9">
    <location>
        <begin position="182"/>
        <end position="189"/>
    </location>
    <ligand>
        <name>GTP</name>
        <dbReference type="ChEBI" id="CHEBI:37565"/>
    </ligand>
</feature>
<dbReference type="GO" id="GO:0000287">
    <property type="term" value="F:magnesium ion binding"/>
    <property type="evidence" value="ECO:0007669"/>
    <property type="project" value="InterPro"/>
</dbReference>
<feature type="binding site" evidence="9">
    <location>
        <begin position="229"/>
        <end position="232"/>
    </location>
    <ligand>
        <name>GTP</name>
        <dbReference type="ChEBI" id="CHEBI:37565"/>
    </ligand>
</feature>
<feature type="domain" description="OBG-type G" evidence="10">
    <location>
        <begin position="176"/>
        <end position="343"/>
    </location>
</feature>
<dbReference type="HOGENOM" id="CLU_011747_2_1_11"/>
<dbReference type="NCBIfam" id="NF008955">
    <property type="entry name" value="PRK12297.1"/>
    <property type="match status" value="1"/>
</dbReference>
<evidence type="ECO:0000256" key="1">
    <source>
        <dbReference type="ARBA" id="ARBA00001946"/>
    </source>
</evidence>
<gene>
    <name evidence="9 13" type="primary">obg</name>
    <name evidence="13" type="ORF">BN381_10207</name>
</gene>
<dbReference type="NCBIfam" id="TIGR03595">
    <property type="entry name" value="Obg_CgtA_exten"/>
    <property type="match status" value="1"/>
</dbReference>
<accession>R4YYE5</accession>
<dbReference type="Pfam" id="PF01926">
    <property type="entry name" value="MMR_HSR1"/>
    <property type="match status" value="1"/>
</dbReference>
<dbReference type="GO" id="GO:0003924">
    <property type="term" value="F:GTPase activity"/>
    <property type="evidence" value="ECO:0007669"/>
    <property type="project" value="UniProtKB-UniRule"/>
</dbReference>
<reference evidence="13 14" key="1">
    <citation type="journal article" date="2013" name="ISME J.">
        <title>Metabolic model for the filamentous 'Candidatus Microthrix parvicella' based on genomic and metagenomic analyses.</title>
        <authorList>
            <person name="Jon McIlroy S."/>
            <person name="Kristiansen R."/>
            <person name="Albertsen M."/>
            <person name="Michael Karst S."/>
            <person name="Rossetti S."/>
            <person name="Lund Nielsen J."/>
            <person name="Tandoi V."/>
            <person name="James Seviour R."/>
            <person name="Nielsen P.H."/>
        </authorList>
    </citation>
    <scope>NUCLEOTIDE SEQUENCE [LARGE SCALE GENOMIC DNA]</scope>
    <source>
        <strain evidence="13 14">RN1</strain>
    </source>
</reference>
<comment type="similarity">
    <text evidence="2 9">Belongs to the TRAFAC class OBG-HflX-like GTPase superfamily. OBG GTPase family.</text>
</comment>
<dbReference type="Pfam" id="PF09269">
    <property type="entry name" value="DUF1967"/>
    <property type="match status" value="1"/>
</dbReference>
<dbReference type="InterPro" id="IPR036346">
    <property type="entry name" value="GTP-bd_prot_GTP1/OBG_C_sf"/>
</dbReference>
<organism evidence="13 14">
    <name type="scientific">Candidatus Neomicrothrix parvicella RN1</name>
    <dbReference type="NCBI Taxonomy" id="1229780"/>
    <lineage>
        <taxon>Bacteria</taxon>
        <taxon>Bacillati</taxon>
        <taxon>Actinomycetota</taxon>
        <taxon>Acidimicrobiia</taxon>
        <taxon>Acidimicrobiales</taxon>
        <taxon>Microthrixaceae</taxon>
        <taxon>Candidatus Neomicrothrix</taxon>
    </lineage>
</organism>
<keyword evidence="3 9" id="KW-0963">Cytoplasm</keyword>
<comment type="subcellular location">
    <subcellularLocation>
        <location evidence="9">Cytoplasm</location>
    </subcellularLocation>
</comment>
<dbReference type="EMBL" id="CANL01000001">
    <property type="protein sequence ID" value="CCM61976.1"/>
    <property type="molecule type" value="Genomic_DNA"/>
</dbReference>
<dbReference type="NCBIfam" id="NF008954">
    <property type="entry name" value="PRK12296.1"/>
    <property type="match status" value="1"/>
</dbReference>